<dbReference type="Gene3D" id="3.40.50.720">
    <property type="entry name" value="NAD(P)-binding Rossmann-like Domain"/>
    <property type="match status" value="1"/>
</dbReference>
<dbReference type="Proteomes" id="UP000663836">
    <property type="component" value="Unassembled WGS sequence"/>
</dbReference>
<dbReference type="AlphaFoldDB" id="A0A819N8S4"/>
<dbReference type="InterPro" id="IPR036291">
    <property type="entry name" value="NAD(P)-bd_dom_sf"/>
</dbReference>
<name>A0A819N8S4_9BILA</name>
<protein>
    <submittedName>
        <fullName evidence="1">Uncharacterized protein</fullName>
    </submittedName>
</protein>
<sequence length="94" mass="10472">MTVDMTIHMGDLKYIHPSDQSKNVELLKRHGEVVEAELENIKALEKVCEGVHTVLHLAAKAHPEATWDQLYGPNIQGPLLHVSIITSKLAQILD</sequence>
<proteinExistence type="predicted"/>
<dbReference type="SUPFAM" id="SSF51735">
    <property type="entry name" value="NAD(P)-binding Rossmann-fold domains"/>
    <property type="match status" value="1"/>
</dbReference>
<accession>A0A819N8S4</accession>
<dbReference type="EMBL" id="CAJOBD010004437">
    <property type="protein sequence ID" value="CAF3994644.1"/>
    <property type="molecule type" value="Genomic_DNA"/>
</dbReference>
<evidence type="ECO:0000313" key="1">
    <source>
        <dbReference type="EMBL" id="CAF3994644.1"/>
    </source>
</evidence>
<gene>
    <name evidence="1" type="ORF">JBS370_LOCUS25925</name>
</gene>
<reference evidence="1" key="1">
    <citation type="submission" date="2021-02" db="EMBL/GenBank/DDBJ databases">
        <authorList>
            <person name="Nowell W R."/>
        </authorList>
    </citation>
    <scope>NUCLEOTIDE SEQUENCE</scope>
</reference>
<comment type="caution">
    <text evidence="1">The sequence shown here is derived from an EMBL/GenBank/DDBJ whole genome shotgun (WGS) entry which is preliminary data.</text>
</comment>
<evidence type="ECO:0000313" key="2">
    <source>
        <dbReference type="Proteomes" id="UP000663836"/>
    </source>
</evidence>
<organism evidence="1 2">
    <name type="scientific">Rotaria sordida</name>
    <dbReference type="NCBI Taxonomy" id="392033"/>
    <lineage>
        <taxon>Eukaryota</taxon>
        <taxon>Metazoa</taxon>
        <taxon>Spiralia</taxon>
        <taxon>Gnathifera</taxon>
        <taxon>Rotifera</taxon>
        <taxon>Eurotatoria</taxon>
        <taxon>Bdelloidea</taxon>
        <taxon>Philodinida</taxon>
        <taxon>Philodinidae</taxon>
        <taxon>Rotaria</taxon>
    </lineage>
</organism>